<reference evidence="13 15" key="2">
    <citation type="submission" date="2015-09" db="EMBL/GenBank/DDBJ databases">
        <authorList>
            <consortium name="Swine Surveillance"/>
        </authorList>
    </citation>
    <scope>NUCLEOTIDE SEQUENCE [LARGE SCALE GENOMIC DNA]</scope>
    <source>
        <strain evidence="13 15">5120</strain>
    </source>
</reference>
<name>A0A0N7LWH0_9RHOB</name>
<dbReference type="OrthoDB" id="9790355at2"/>
<dbReference type="AlphaFoldDB" id="A0A0N7LWH0"/>
<dbReference type="SUPFAM" id="SSF54631">
    <property type="entry name" value="CBS-domain pair"/>
    <property type="match status" value="1"/>
</dbReference>
<evidence type="ECO:0000256" key="9">
    <source>
        <dbReference type="RuleBase" id="RU362011"/>
    </source>
</evidence>
<keyword evidence="7 9" id="KW-0472">Membrane</keyword>
<keyword evidence="8" id="KW-0129">CBS domain</keyword>
<evidence type="ECO:0000256" key="8">
    <source>
        <dbReference type="PROSITE-ProRule" id="PRU00703"/>
    </source>
</evidence>
<feature type="transmembrane region" description="Helical" evidence="9">
    <location>
        <begin position="388"/>
        <end position="410"/>
    </location>
</feature>
<gene>
    <name evidence="12" type="ORF">TL5118_03033</name>
    <name evidence="13" type="ORF">TL5120_03535</name>
</gene>
<evidence type="ECO:0000313" key="13">
    <source>
        <dbReference type="EMBL" id="CUH73723.1"/>
    </source>
</evidence>
<feature type="transmembrane region" description="Helical" evidence="9">
    <location>
        <begin position="449"/>
        <end position="473"/>
    </location>
</feature>
<dbReference type="Pfam" id="PF00571">
    <property type="entry name" value="CBS"/>
    <property type="match status" value="1"/>
</dbReference>
<evidence type="ECO:0000256" key="4">
    <source>
        <dbReference type="ARBA" id="ARBA00022692"/>
    </source>
</evidence>
<keyword evidence="6 9" id="KW-1133">Transmembrane helix</keyword>
<dbReference type="PANTHER" id="PTHR43773:SF1">
    <property type="entry name" value="MAGNESIUM TRANSPORTER MGTE"/>
    <property type="match status" value="1"/>
</dbReference>
<dbReference type="NCBIfam" id="TIGR00400">
    <property type="entry name" value="mgtE"/>
    <property type="match status" value="1"/>
</dbReference>
<comment type="subunit">
    <text evidence="9">Homodimer.</text>
</comment>
<dbReference type="Gene3D" id="1.25.60.10">
    <property type="entry name" value="MgtE N-terminal domain-like"/>
    <property type="match status" value="1"/>
</dbReference>
<dbReference type="InterPro" id="IPR006669">
    <property type="entry name" value="MgtE_transporter"/>
</dbReference>
<keyword evidence="9" id="KW-0479">Metal-binding</keyword>
<dbReference type="Gene3D" id="1.10.357.20">
    <property type="entry name" value="SLC41 divalent cation transporters, integral membrane domain"/>
    <property type="match status" value="1"/>
</dbReference>
<feature type="region of interest" description="Disordered" evidence="10">
    <location>
        <begin position="1"/>
        <end position="32"/>
    </location>
</feature>
<feature type="transmembrane region" description="Helical" evidence="9">
    <location>
        <begin position="314"/>
        <end position="336"/>
    </location>
</feature>
<evidence type="ECO:0000256" key="5">
    <source>
        <dbReference type="ARBA" id="ARBA00022842"/>
    </source>
</evidence>
<evidence type="ECO:0000256" key="1">
    <source>
        <dbReference type="ARBA" id="ARBA00004141"/>
    </source>
</evidence>
<dbReference type="GO" id="GO:0015095">
    <property type="term" value="F:magnesium ion transmembrane transporter activity"/>
    <property type="evidence" value="ECO:0007669"/>
    <property type="project" value="UniProtKB-UniRule"/>
</dbReference>
<evidence type="ECO:0000313" key="12">
    <source>
        <dbReference type="EMBL" id="CUH69074.1"/>
    </source>
</evidence>
<dbReference type="RefSeq" id="WP_082626397.1">
    <property type="nucleotide sequence ID" value="NZ_CYSB01000038.1"/>
</dbReference>
<dbReference type="PANTHER" id="PTHR43773">
    <property type="entry name" value="MAGNESIUM TRANSPORTER MGTE"/>
    <property type="match status" value="1"/>
</dbReference>
<evidence type="ECO:0000256" key="6">
    <source>
        <dbReference type="ARBA" id="ARBA00022989"/>
    </source>
</evidence>
<dbReference type="InterPro" id="IPR006668">
    <property type="entry name" value="Mg_transptr_MgtE_intracell_dom"/>
</dbReference>
<evidence type="ECO:0000259" key="11">
    <source>
        <dbReference type="PROSITE" id="PS51371"/>
    </source>
</evidence>
<accession>A0A0N7LWH0</accession>
<dbReference type="InterPro" id="IPR038076">
    <property type="entry name" value="MgtE_N_sf"/>
</dbReference>
<evidence type="ECO:0000256" key="10">
    <source>
        <dbReference type="SAM" id="MobiDB-lite"/>
    </source>
</evidence>
<dbReference type="Pfam" id="PF01769">
    <property type="entry name" value="MgtE"/>
    <property type="match status" value="1"/>
</dbReference>
<protein>
    <recommendedName>
        <fullName evidence="9">Magnesium transporter MgtE</fullName>
    </recommendedName>
</protein>
<evidence type="ECO:0000313" key="15">
    <source>
        <dbReference type="Proteomes" id="UP000051887"/>
    </source>
</evidence>
<feature type="compositionally biased region" description="Basic and acidic residues" evidence="10">
    <location>
        <begin position="1"/>
        <end position="15"/>
    </location>
</feature>
<proteinExistence type="inferred from homology"/>
<dbReference type="SUPFAM" id="SSF161093">
    <property type="entry name" value="MgtE membrane domain-like"/>
    <property type="match status" value="1"/>
</dbReference>
<dbReference type="SMART" id="SM00924">
    <property type="entry name" value="MgtE_N"/>
    <property type="match status" value="1"/>
</dbReference>
<dbReference type="InterPro" id="IPR036739">
    <property type="entry name" value="SLC41_membr_dom_sf"/>
</dbReference>
<comment type="similarity">
    <text evidence="2 9">Belongs to the SLC41A transporter family.</text>
</comment>
<evidence type="ECO:0000256" key="3">
    <source>
        <dbReference type="ARBA" id="ARBA00022448"/>
    </source>
</evidence>
<dbReference type="EMBL" id="CYSC01000041">
    <property type="protein sequence ID" value="CUH73723.1"/>
    <property type="molecule type" value="Genomic_DNA"/>
</dbReference>
<sequence>MRKDHDQIDLLDRADTSIAPQRNPDGTTEGDYELSRRDVATILHTVDRGDQQQLLTLMEPLHPADIADLLEQLNAHDRRRLVQLYGQEFDGDILSELDEGLREEIIAVLQPDVLAEAVRDLETDDVVDLVEDLDEPQQEAILEVLEDADRVAVEQALSYPEHSAGRLMQRETVAAPEHWTVGQAIDFLRSAKELPEQFYHVILVDPRMHPKGNVTLGKIMSSRRDVQLQDIVEEVFEVIPVTQDEGDVAYAFNQYHLISAPVVDENDRLVGVITIDDAMAVLDEEHEEDILRLAGVADEASLSDSILAAARGRAVWLGVNLLTAILASLVIDMFSATIDQMVALAVLMPIVASMGGNAGTQTMTVTVRALATRDLTAQNAMRVMLREVSVGVINGALFGAIMAGIAVLWFGVPMLALVIGLAMLGTHVAAALGGILIPMGLERLNVDPALASGPFVTTVTDVVGFLAFLGLAARVLL</sequence>
<reference evidence="12 14" key="1">
    <citation type="submission" date="2015-09" db="EMBL/GenBank/DDBJ databases">
        <authorList>
            <person name="Rodrigo-Torres L."/>
            <person name="Arahal D.R."/>
        </authorList>
    </citation>
    <scope>NUCLEOTIDE SEQUENCE [LARGE SCALE GENOMIC DNA]</scope>
    <source>
        <strain evidence="12 14">CECT 5118</strain>
    </source>
</reference>
<dbReference type="CDD" id="cd04606">
    <property type="entry name" value="CBS_pair_Mg_transporter"/>
    <property type="match status" value="1"/>
</dbReference>
<dbReference type="InterPro" id="IPR046342">
    <property type="entry name" value="CBS_dom_sf"/>
</dbReference>
<dbReference type="Gene3D" id="3.10.580.10">
    <property type="entry name" value="CBS-domain"/>
    <property type="match status" value="1"/>
</dbReference>
<keyword evidence="5 9" id="KW-0460">Magnesium</keyword>
<evidence type="ECO:0000256" key="7">
    <source>
        <dbReference type="ARBA" id="ARBA00023136"/>
    </source>
</evidence>
<dbReference type="Proteomes" id="UP000051887">
    <property type="component" value="Unassembled WGS sequence"/>
</dbReference>
<dbReference type="GO" id="GO:0005886">
    <property type="term" value="C:plasma membrane"/>
    <property type="evidence" value="ECO:0007669"/>
    <property type="project" value="UniProtKB-SubCell"/>
</dbReference>
<organism evidence="13 15">
    <name type="scientific">Thalassovita autumnalis</name>
    <dbReference type="NCBI Taxonomy" id="2072972"/>
    <lineage>
        <taxon>Bacteria</taxon>
        <taxon>Pseudomonadati</taxon>
        <taxon>Pseudomonadota</taxon>
        <taxon>Alphaproteobacteria</taxon>
        <taxon>Rhodobacterales</taxon>
        <taxon>Roseobacteraceae</taxon>
        <taxon>Thalassovita</taxon>
    </lineage>
</organism>
<dbReference type="Proteomes" id="UP000051086">
    <property type="component" value="Unassembled WGS sequence"/>
</dbReference>
<keyword evidence="4 9" id="KW-0812">Transmembrane</keyword>
<keyword evidence="14" id="KW-1185">Reference proteome</keyword>
<dbReference type="GO" id="GO:0046872">
    <property type="term" value="F:metal ion binding"/>
    <property type="evidence" value="ECO:0007669"/>
    <property type="project" value="UniProtKB-KW"/>
</dbReference>
<feature type="domain" description="CBS" evidence="11">
    <location>
        <begin position="231"/>
        <end position="288"/>
    </location>
</feature>
<dbReference type="PROSITE" id="PS51371">
    <property type="entry name" value="CBS"/>
    <property type="match status" value="1"/>
</dbReference>
<dbReference type="InterPro" id="IPR006667">
    <property type="entry name" value="SLC41_membr_dom"/>
</dbReference>
<dbReference type="InterPro" id="IPR000644">
    <property type="entry name" value="CBS_dom"/>
</dbReference>
<comment type="function">
    <text evidence="9">Acts as a magnesium transporter.</text>
</comment>
<evidence type="ECO:0000313" key="14">
    <source>
        <dbReference type="Proteomes" id="UP000051086"/>
    </source>
</evidence>
<dbReference type="EMBL" id="CYSB01000038">
    <property type="protein sequence ID" value="CUH69074.1"/>
    <property type="molecule type" value="Genomic_DNA"/>
</dbReference>
<keyword evidence="9" id="KW-1003">Cell membrane</keyword>
<feature type="transmembrane region" description="Helical" evidence="9">
    <location>
        <begin position="416"/>
        <end position="437"/>
    </location>
</feature>
<evidence type="ECO:0000256" key="2">
    <source>
        <dbReference type="ARBA" id="ARBA00009749"/>
    </source>
</evidence>
<dbReference type="Pfam" id="PF03448">
    <property type="entry name" value="MgtE_N"/>
    <property type="match status" value="1"/>
</dbReference>
<feature type="transmembrane region" description="Helical" evidence="9">
    <location>
        <begin position="342"/>
        <end position="367"/>
    </location>
</feature>
<dbReference type="SUPFAM" id="SSF158791">
    <property type="entry name" value="MgtE N-terminal domain-like"/>
    <property type="match status" value="1"/>
</dbReference>
<keyword evidence="3 9" id="KW-0813">Transport</keyword>
<comment type="subcellular location">
    <subcellularLocation>
        <location evidence="9">Cell membrane</location>
        <topology evidence="9">Multi-pass membrane protein</topology>
    </subcellularLocation>
    <subcellularLocation>
        <location evidence="1">Membrane</location>
        <topology evidence="1">Multi-pass membrane protein</topology>
    </subcellularLocation>
</comment>